<dbReference type="GO" id="GO:0008080">
    <property type="term" value="F:N-acetyltransferase activity"/>
    <property type="evidence" value="ECO:0007669"/>
    <property type="project" value="TreeGrafter"/>
</dbReference>
<name>A0A6A6WLQ7_9PEZI</name>
<accession>A0A6A6WLQ7</accession>
<evidence type="ECO:0000313" key="1">
    <source>
        <dbReference type="EMBL" id="KAF2762939.1"/>
    </source>
</evidence>
<dbReference type="InterPro" id="IPR023213">
    <property type="entry name" value="CAT-like_dom_sf"/>
</dbReference>
<dbReference type="Proteomes" id="UP000799437">
    <property type="component" value="Unassembled WGS sequence"/>
</dbReference>
<dbReference type="Pfam" id="PF07247">
    <property type="entry name" value="AATase"/>
    <property type="match status" value="1"/>
</dbReference>
<dbReference type="InterPro" id="IPR052058">
    <property type="entry name" value="Alcohol_O-acetyltransferase"/>
</dbReference>
<evidence type="ECO:0000313" key="2">
    <source>
        <dbReference type="Proteomes" id="UP000799437"/>
    </source>
</evidence>
<dbReference type="RefSeq" id="XP_033605390.1">
    <property type="nucleotide sequence ID" value="XM_033746289.1"/>
</dbReference>
<dbReference type="PANTHER" id="PTHR28037:SF1">
    <property type="entry name" value="ALCOHOL O-ACETYLTRANSFERASE 1-RELATED"/>
    <property type="match status" value="1"/>
</dbReference>
<reference evidence="1" key="1">
    <citation type="journal article" date="2020" name="Stud. Mycol.">
        <title>101 Dothideomycetes genomes: a test case for predicting lifestyles and emergence of pathogens.</title>
        <authorList>
            <person name="Haridas S."/>
            <person name="Albert R."/>
            <person name="Binder M."/>
            <person name="Bloem J."/>
            <person name="Labutti K."/>
            <person name="Salamov A."/>
            <person name="Andreopoulos B."/>
            <person name="Baker S."/>
            <person name="Barry K."/>
            <person name="Bills G."/>
            <person name="Bluhm B."/>
            <person name="Cannon C."/>
            <person name="Castanera R."/>
            <person name="Culley D."/>
            <person name="Daum C."/>
            <person name="Ezra D."/>
            <person name="Gonzalez J."/>
            <person name="Henrissat B."/>
            <person name="Kuo A."/>
            <person name="Liang C."/>
            <person name="Lipzen A."/>
            <person name="Lutzoni F."/>
            <person name="Magnuson J."/>
            <person name="Mondo S."/>
            <person name="Nolan M."/>
            <person name="Ohm R."/>
            <person name="Pangilinan J."/>
            <person name="Park H.-J."/>
            <person name="Ramirez L."/>
            <person name="Alfaro M."/>
            <person name="Sun H."/>
            <person name="Tritt A."/>
            <person name="Yoshinaga Y."/>
            <person name="Zwiers L.-H."/>
            <person name="Turgeon B."/>
            <person name="Goodwin S."/>
            <person name="Spatafora J."/>
            <person name="Crous P."/>
            <person name="Grigoriev I."/>
        </authorList>
    </citation>
    <scope>NUCLEOTIDE SEQUENCE</scope>
    <source>
        <strain evidence="1">CBS 121739</strain>
    </source>
</reference>
<protein>
    <recommendedName>
        <fullName evidence="3">Alcohol acetyltransferase</fullName>
    </recommendedName>
</protein>
<dbReference type="AlphaFoldDB" id="A0A6A6WLQ7"/>
<organism evidence="1 2">
    <name type="scientific">Pseudovirgaria hyperparasitica</name>
    <dbReference type="NCBI Taxonomy" id="470096"/>
    <lineage>
        <taxon>Eukaryota</taxon>
        <taxon>Fungi</taxon>
        <taxon>Dikarya</taxon>
        <taxon>Ascomycota</taxon>
        <taxon>Pezizomycotina</taxon>
        <taxon>Dothideomycetes</taxon>
        <taxon>Dothideomycetes incertae sedis</taxon>
        <taxon>Acrospermales</taxon>
        <taxon>Acrospermaceae</taxon>
        <taxon>Pseudovirgaria</taxon>
    </lineage>
</organism>
<proteinExistence type="predicted"/>
<gene>
    <name evidence="1" type="ORF">EJ05DRAFT_495789</name>
</gene>
<dbReference type="Gene3D" id="3.30.559.10">
    <property type="entry name" value="Chloramphenicol acetyltransferase-like domain"/>
    <property type="match status" value="1"/>
</dbReference>
<dbReference type="GeneID" id="54487343"/>
<sequence>MASSEIVRSVGLLEKYSTARHDLGFYTNVIVGAEYVLPQSYQLPLQHHIYRACATIIAEHANLSVEILNGRTATPVFARLTQVALEECVIFESTTTTVNYHGMTDQQLREILEKQHNQDFPDHGPLWRLLIASDTAVPRNFTAFFVFHHAIGDGTSGLAFHRELLAALLDSKHHSKGSVVQTVLTSPKKPLLSAVEDFLPLSISWIYLLGVILEGLLWKKFEKGFWYGGVIQKPLETTVRTTGLSKSSSEAFRSLCKENGTTVTAALQTLVAEVILEIMPANYTNIRSNGAMSLRSFIPDVTQRSFGVWVTAWNEVYQKSELSTEGMSWKRARASRKAIEDAVAARGNNSAVGLLRYVPDYQKYLLNKLGSQRDATFEVSNLGAYKDDARSHDHHLGGEDPHIERITFSQSGNVAGPALAVGAVTGGDGCLSLAFSWQKGVLAEDFVVDVMEKTRTRFYALVRVPSQESDPSTVECNSEDLYDD</sequence>
<dbReference type="PANTHER" id="PTHR28037">
    <property type="entry name" value="ALCOHOL O-ACETYLTRANSFERASE 1-RELATED"/>
    <property type="match status" value="1"/>
</dbReference>
<dbReference type="EMBL" id="ML996565">
    <property type="protein sequence ID" value="KAF2762939.1"/>
    <property type="molecule type" value="Genomic_DNA"/>
</dbReference>
<dbReference type="SUPFAM" id="SSF52777">
    <property type="entry name" value="CoA-dependent acyltransferases"/>
    <property type="match status" value="1"/>
</dbReference>
<dbReference type="InterPro" id="IPR010828">
    <property type="entry name" value="Atf2/Sli1-like"/>
</dbReference>
<keyword evidence="2" id="KW-1185">Reference proteome</keyword>
<evidence type="ECO:0008006" key="3">
    <source>
        <dbReference type="Google" id="ProtNLM"/>
    </source>
</evidence>
<dbReference type="OrthoDB" id="2150604at2759"/>